<dbReference type="EMBL" id="FYEK01000032">
    <property type="protein sequence ID" value="SNB67576.1"/>
    <property type="molecule type" value="Genomic_DNA"/>
</dbReference>
<reference evidence="2" key="1">
    <citation type="submission" date="2017-06" db="EMBL/GenBank/DDBJ databases">
        <authorList>
            <person name="Varghese N."/>
            <person name="Submissions S."/>
        </authorList>
    </citation>
    <scope>NUCLEOTIDE SEQUENCE [LARGE SCALE GENOMIC DNA]</scope>
    <source>
        <strain evidence="2">JAD2</strain>
    </source>
</reference>
<keyword evidence="2" id="KW-1185">Reference proteome</keyword>
<protein>
    <submittedName>
        <fullName evidence="1">Uncharacterized protein</fullName>
    </submittedName>
</protein>
<dbReference type="InParanoid" id="A0A212R604"/>
<dbReference type="Proteomes" id="UP000197025">
    <property type="component" value="Unassembled WGS sequence"/>
</dbReference>
<dbReference type="AlphaFoldDB" id="A0A212R604"/>
<gene>
    <name evidence="1" type="ORF">SAMN02746019_00013490</name>
</gene>
<sequence>MREEKDLLVIWRRIPERWRDLAWSFLEFLAEHSAGASAPGSPSLSTAIRQEKWRALQKAVEPVIPSLEEYLQEKQTEIAREESP</sequence>
<proteinExistence type="predicted"/>
<evidence type="ECO:0000313" key="2">
    <source>
        <dbReference type="Proteomes" id="UP000197025"/>
    </source>
</evidence>
<organism evidence="1 2">
    <name type="scientific">Thermoflexus hugenholtzii JAD2</name>
    <dbReference type="NCBI Taxonomy" id="877466"/>
    <lineage>
        <taxon>Bacteria</taxon>
        <taxon>Bacillati</taxon>
        <taxon>Chloroflexota</taxon>
        <taxon>Thermoflexia</taxon>
        <taxon>Thermoflexales</taxon>
        <taxon>Thermoflexaceae</taxon>
        <taxon>Thermoflexus</taxon>
    </lineage>
</organism>
<name>A0A212R604_9CHLR</name>
<accession>A0A212R604</accession>
<evidence type="ECO:0000313" key="1">
    <source>
        <dbReference type="EMBL" id="SNB67576.1"/>
    </source>
</evidence>